<dbReference type="CDD" id="cd02440">
    <property type="entry name" value="AdoMet_MTases"/>
    <property type="match status" value="1"/>
</dbReference>
<dbReference type="Pfam" id="PF05175">
    <property type="entry name" value="MTS"/>
    <property type="match status" value="1"/>
</dbReference>
<dbReference type="AlphaFoldDB" id="A0A6N9SX24"/>
<dbReference type="InterPro" id="IPR010251">
    <property type="entry name" value="Mg_prot_MeTrfase"/>
</dbReference>
<name>A0A6N9SX24_9HYPH</name>
<dbReference type="InterPro" id="IPR007848">
    <property type="entry name" value="Small_mtfrase_dom"/>
</dbReference>
<dbReference type="Proteomes" id="UP000469011">
    <property type="component" value="Unassembled WGS sequence"/>
</dbReference>
<evidence type="ECO:0000256" key="4">
    <source>
        <dbReference type="NCBIfam" id="TIGR02021"/>
    </source>
</evidence>
<sequence length="234" mass="24994">MSDVATYETRRGEIESYFDRTAADAWKKLTSDAPLGRIRSSVRAGREEMRAFLLSLMPADLTGARVLDAGCGTGALSIALAARGATVVGIDLSPTLIAHAADLAGAAGFGHATRFEAGDMLASSHGRFDHVVLMDSLIHYEPADAAAALATLAARTDRSIAFTVAPKTPMLTVMHRAGRLFPRADRAPAIVPVATDRFGDRLESHPGLAGWRTERECRVTSGFYKSHGMELVRS</sequence>
<keyword evidence="2 7" id="KW-0808">Transferase</keyword>
<evidence type="ECO:0000313" key="7">
    <source>
        <dbReference type="EMBL" id="NDW03574.1"/>
    </source>
</evidence>
<evidence type="ECO:0000259" key="6">
    <source>
        <dbReference type="Pfam" id="PF07109"/>
    </source>
</evidence>
<dbReference type="GO" id="GO:0015995">
    <property type="term" value="P:chlorophyll biosynthetic process"/>
    <property type="evidence" value="ECO:0007669"/>
    <property type="project" value="UniProtKB-UniRule"/>
</dbReference>
<keyword evidence="1 7" id="KW-0489">Methyltransferase</keyword>
<gene>
    <name evidence="7" type="ORF">GTK09_03965</name>
</gene>
<organism evidence="7 8">
    <name type="scientific">Jiella pacifica</name>
    <dbReference type="NCBI Taxonomy" id="2696469"/>
    <lineage>
        <taxon>Bacteria</taxon>
        <taxon>Pseudomonadati</taxon>
        <taxon>Pseudomonadota</taxon>
        <taxon>Alphaproteobacteria</taxon>
        <taxon>Hyphomicrobiales</taxon>
        <taxon>Aurantimonadaceae</taxon>
        <taxon>Jiella</taxon>
    </lineage>
</organism>
<accession>A0A6N9SX24</accession>
<dbReference type="SUPFAM" id="SSF53335">
    <property type="entry name" value="S-adenosyl-L-methionine-dependent methyltransferases"/>
    <property type="match status" value="1"/>
</dbReference>
<proteinExistence type="predicted"/>
<evidence type="ECO:0000256" key="2">
    <source>
        <dbReference type="ARBA" id="ARBA00022679"/>
    </source>
</evidence>
<evidence type="ECO:0000256" key="3">
    <source>
        <dbReference type="ARBA" id="ARBA00022691"/>
    </source>
</evidence>
<dbReference type="PROSITE" id="PS51556">
    <property type="entry name" value="SAM_MT_MG_PIX"/>
    <property type="match status" value="1"/>
</dbReference>
<reference evidence="7 8" key="1">
    <citation type="submission" date="2020-01" db="EMBL/GenBank/DDBJ databases">
        <title>Jiella pacifica sp. nov.</title>
        <authorList>
            <person name="Xue Z."/>
            <person name="Zhu S."/>
            <person name="Chen J."/>
            <person name="Yang J."/>
        </authorList>
    </citation>
    <scope>NUCLEOTIDE SEQUENCE [LARGE SCALE GENOMIC DNA]</scope>
    <source>
        <strain evidence="7 8">40Bstr34</strain>
    </source>
</reference>
<protein>
    <recommendedName>
        <fullName evidence="4">Magnesium protoporphyrin IX methyltransferase</fullName>
        <ecNumber evidence="4">2.1.1.11</ecNumber>
    </recommendedName>
</protein>
<dbReference type="PANTHER" id="PTHR43464">
    <property type="entry name" value="METHYLTRANSFERASE"/>
    <property type="match status" value="1"/>
</dbReference>
<evidence type="ECO:0000313" key="8">
    <source>
        <dbReference type="Proteomes" id="UP000469011"/>
    </source>
</evidence>
<dbReference type="Gene3D" id="3.40.50.150">
    <property type="entry name" value="Vaccinia Virus protein VP39"/>
    <property type="match status" value="1"/>
</dbReference>
<dbReference type="InterPro" id="IPR010940">
    <property type="entry name" value="Mg_prot_MeTrfase_C"/>
</dbReference>
<evidence type="ECO:0000256" key="1">
    <source>
        <dbReference type="ARBA" id="ARBA00022603"/>
    </source>
</evidence>
<dbReference type="GO" id="GO:0032259">
    <property type="term" value="P:methylation"/>
    <property type="evidence" value="ECO:0007669"/>
    <property type="project" value="UniProtKB-KW"/>
</dbReference>
<dbReference type="NCBIfam" id="TIGR02021">
    <property type="entry name" value="BchM-ChlM"/>
    <property type="match status" value="1"/>
</dbReference>
<feature type="domain" description="Methyltransferase small" evidence="5">
    <location>
        <begin position="51"/>
        <end position="132"/>
    </location>
</feature>
<dbReference type="PANTHER" id="PTHR43464:SF19">
    <property type="entry name" value="UBIQUINONE BIOSYNTHESIS O-METHYLTRANSFERASE, MITOCHONDRIAL"/>
    <property type="match status" value="1"/>
</dbReference>
<dbReference type="GO" id="GO:0046406">
    <property type="term" value="F:magnesium protoporphyrin IX methyltransferase activity"/>
    <property type="evidence" value="ECO:0007669"/>
    <property type="project" value="UniProtKB-UniRule"/>
</dbReference>
<dbReference type="InterPro" id="IPR029063">
    <property type="entry name" value="SAM-dependent_MTases_sf"/>
</dbReference>
<dbReference type="EMBL" id="JAAAMG010000002">
    <property type="protein sequence ID" value="NDW03574.1"/>
    <property type="molecule type" value="Genomic_DNA"/>
</dbReference>
<keyword evidence="3" id="KW-0949">S-adenosyl-L-methionine</keyword>
<dbReference type="Pfam" id="PF07109">
    <property type="entry name" value="Mg-por_mtran_C"/>
    <property type="match status" value="1"/>
</dbReference>
<dbReference type="RefSeq" id="WP_163461193.1">
    <property type="nucleotide sequence ID" value="NZ_JAAAMG010000002.1"/>
</dbReference>
<feature type="domain" description="Magnesium-protoporphyrin IX methyltransferase C-terminal" evidence="6">
    <location>
        <begin position="134"/>
        <end position="233"/>
    </location>
</feature>
<evidence type="ECO:0000259" key="5">
    <source>
        <dbReference type="Pfam" id="PF05175"/>
    </source>
</evidence>
<keyword evidence="8" id="KW-1185">Reference proteome</keyword>
<comment type="caution">
    <text evidence="7">The sequence shown here is derived from an EMBL/GenBank/DDBJ whole genome shotgun (WGS) entry which is preliminary data.</text>
</comment>
<dbReference type="EC" id="2.1.1.11" evidence="4"/>